<feature type="region of interest" description="Disordered" evidence="1">
    <location>
        <begin position="83"/>
        <end position="102"/>
    </location>
</feature>
<feature type="compositionally biased region" description="Basic and acidic residues" evidence="1">
    <location>
        <begin position="146"/>
        <end position="155"/>
    </location>
</feature>
<protein>
    <submittedName>
        <fullName evidence="2">Uncharacterized protein</fullName>
    </submittedName>
</protein>
<feature type="compositionally biased region" description="Basic and acidic residues" evidence="1">
    <location>
        <begin position="83"/>
        <end position="101"/>
    </location>
</feature>
<name>A0AA36NC91_9DINO</name>
<evidence type="ECO:0000313" key="3">
    <source>
        <dbReference type="Proteomes" id="UP001178507"/>
    </source>
</evidence>
<accession>A0AA36NC91</accession>
<proteinExistence type="predicted"/>
<sequence length="175" mass="20441">MLCCAKKPVEKEPQVDVEGKLKELEERLSLKIQETQGSVTNNYSVDLTQLKEQFLARFKALEQALDQSVERHTQQLHELRQELTTHSEKHSESLGELRESSTVEVQALRSEFSERLETHHSELRQVDEKHMASVQELSQAAQAAQDRSERLHQESSRPAMPPWRRKRWSCTRRSR</sequence>
<dbReference type="EMBL" id="CAUJNA010003658">
    <property type="protein sequence ID" value="CAJ1407090.1"/>
    <property type="molecule type" value="Genomic_DNA"/>
</dbReference>
<organism evidence="2 3">
    <name type="scientific">Effrenium voratum</name>
    <dbReference type="NCBI Taxonomy" id="2562239"/>
    <lineage>
        <taxon>Eukaryota</taxon>
        <taxon>Sar</taxon>
        <taxon>Alveolata</taxon>
        <taxon>Dinophyceae</taxon>
        <taxon>Suessiales</taxon>
        <taxon>Symbiodiniaceae</taxon>
        <taxon>Effrenium</taxon>
    </lineage>
</organism>
<feature type="compositionally biased region" description="Basic residues" evidence="1">
    <location>
        <begin position="163"/>
        <end position="175"/>
    </location>
</feature>
<evidence type="ECO:0000256" key="1">
    <source>
        <dbReference type="SAM" id="MobiDB-lite"/>
    </source>
</evidence>
<dbReference type="AlphaFoldDB" id="A0AA36NC91"/>
<dbReference type="Proteomes" id="UP001178507">
    <property type="component" value="Unassembled WGS sequence"/>
</dbReference>
<gene>
    <name evidence="2" type="ORF">EVOR1521_LOCUS28875</name>
</gene>
<feature type="region of interest" description="Disordered" evidence="1">
    <location>
        <begin position="131"/>
        <end position="175"/>
    </location>
</feature>
<reference evidence="2" key="1">
    <citation type="submission" date="2023-08" db="EMBL/GenBank/DDBJ databases">
        <authorList>
            <person name="Chen Y."/>
            <person name="Shah S."/>
            <person name="Dougan E. K."/>
            <person name="Thang M."/>
            <person name="Chan C."/>
        </authorList>
    </citation>
    <scope>NUCLEOTIDE SEQUENCE</scope>
</reference>
<keyword evidence="3" id="KW-1185">Reference proteome</keyword>
<comment type="caution">
    <text evidence="2">The sequence shown here is derived from an EMBL/GenBank/DDBJ whole genome shotgun (WGS) entry which is preliminary data.</text>
</comment>
<evidence type="ECO:0000313" key="2">
    <source>
        <dbReference type="EMBL" id="CAJ1407090.1"/>
    </source>
</evidence>